<keyword evidence="2" id="KW-0805">Transcription regulation</keyword>
<dbReference type="InterPro" id="IPR002100">
    <property type="entry name" value="TF_MADSbox"/>
</dbReference>
<keyword evidence="5" id="KW-0539">Nucleus</keyword>
<dbReference type="AlphaFoldDB" id="A0AAW1CCM0"/>
<evidence type="ECO:0000313" key="8">
    <source>
        <dbReference type="EMBL" id="KAK9412105.1"/>
    </source>
</evidence>
<evidence type="ECO:0000256" key="1">
    <source>
        <dbReference type="ARBA" id="ARBA00004123"/>
    </source>
</evidence>
<feature type="compositionally biased region" description="Gly residues" evidence="6">
    <location>
        <begin position="147"/>
        <end position="163"/>
    </location>
</feature>
<gene>
    <name evidence="8" type="ORF">NXF25_003280</name>
</gene>
<feature type="compositionally biased region" description="Low complexity" evidence="6">
    <location>
        <begin position="173"/>
        <end position="183"/>
    </location>
</feature>
<evidence type="ECO:0000256" key="4">
    <source>
        <dbReference type="ARBA" id="ARBA00023163"/>
    </source>
</evidence>
<evidence type="ECO:0000256" key="3">
    <source>
        <dbReference type="ARBA" id="ARBA00023125"/>
    </source>
</evidence>
<feature type="compositionally biased region" description="Basic and acidic residues" evidence="6">
    <location>
        <begin position="24"/>
        <end position="37"/>
    </location>
</feature>
<feature type="region of interest" description="Disordered" evidence="6">
    <location>
        <begin position="78"/>
        <end position="108"/>
    </location>
</feature>
<feature type="region of interest" description="Disordered" evidence="6">
    <location>
        <begin position="1"/>
        <end position="45"/>
    </location>
</feature>
<dbReference type="GO" id="GO:0005634">
    <property type="term" value="C:nucleus"/>
    <property type="evidence" value="ECO:0007669"/>
    <property type="project" value="UniProtKB-SubCell"/>
</dbReference>
<protein>
    <submittedName>
        <fullName evidence="8">Serum response factor</fullName>
    </submittedName>
</protein>
<keyword evidence="4" id="KW-0804">Transcription</keyword>
<dbReference type="GO" id="GO:0046983">
    <property type="term" value="F:protein dimerization activity"/>
    <property type="evidence" value="ECO:0007669"/>
    <property type="project" value="InterPro"/>
</dbReference>
<feature type="compositionally biased region" description="Acidic residues" evidence="6">
    <location>
        <begin position="184"/>
        <end position="194"/>
    </location>
</feature>
<dbReference type="Proteomes" id="UP001474421">
    <property type="component" value="Unassembled WGS sequence"/>
</dbReference>
<keyword evidence="3" id="KW-0238">DNA-binding</keyword>
<dbReference type="InterPro" id="IPR036879">
    <property type="entry name" value="TF_MADSbox_sf"/>
</dbReference>
<dbReference type="GO" id="GO:0045893">
    <property type="term" value="P:positive regulation of DNA-templated transcription"/>
    <property type="evidence" value="ECO:0007669"/>
    <property type="project" value="UniProtKB-ARBA"/>
</dbReference>
<comment type="subcellular location">
    <subcellularLocation>
        <location evidence="1">Nucleus</location>
    </subcellularLocation>
</comment>
<proteinExistence type="predicted"/>
<evidence type="ECO:0000256" key="6">
    <source>
        <dbReference type="SAM" id="MobiDB-lite"/>
    </source>
</evidence>
<evidence type="ECO:0000313" key="9">
    <source>
        <dbReference type="Proteomes" id="UP001474421"/>
    </source>
</evidence>
<reference evidence="8 9" key="1">
    <citation type="journal article" date="2024" name="Proc. Natl. Acad. Sci. U.S.A.">
        <title>The genetic regulatory architecture and epigenomic basis for age-related changes in rattlesnake venom.</title>
        <authorList>
            <person name="Hogan M.P."/>
            <person name="Holding M.L."/>
            <person name="Nystrom G.S."/>
            <person name="Colston T.J."/>
            <person name="Bartlett D.A."/>
            <person name="Mason A.J."/>
            <person name="Ellsworth S.A."/>
            <person name="Rautsaw R.M."/>
            <person name="Lawrence K.C."/>
            <person name="Strickland J.L."/>
            <person name="He B."/>
            <person name="Fraser P."/>
            <person name="Margres M.J."/>
            <person name="Gilbert D.M."/>
            <person name="Gibbs H.L."/>
            <person name="Parkinson C.L."/>
            <person name="Rokyta D.R."/>
        </authorList>
    </citation>
    <scope>NUCLEOTIDE SEQUENCE [LARGE SCALE GENOMIC DNA]</scope>
    <source>
        <strain evidence="8">DRR0105</strain>
    </source>
</reference>
<comment type="caution">
    <text evidence="8">The sequence shown here is derived from an EMBL/GenBank/DDBJ whole genome shotgun (WGS) entry which is preliminary data.</text>
</comment>
<keyword evidence="9" id="KW-1185">Reference proteome</keyword>
<dbReference type="SMART" id="SM00432">
    <property type="entry name" value="MADS"/>
    <property type="match status" value="1"/>
</dbReference>
<sequence>MSSTNENPTLVPYSQRRPSAARGRPIDAKRRLSPYKERPRHKRQHCIALYGGKIAGGEGVPRAGADPDSGVRQRLGRRAEAGYRQGGRPHLEGRGGGTGTMLPSGAGNGAAALARSTIMGMGRTSSGRVGAGLPRGANGSGAAAGVRGPGNGTGPPSGQGTIGGRFERDRDVSAAAAAASGSEGDSDSAEDEELVGERRGIKRTLGDMELGVGGTEAVAAAAASGGYGGVSGAVSGAKPGKKTRGRVKIKMEFIDNKLRRYTTFSKRKTGIMKKVPRLGRGGRAAFQDGRARVAGDGDRNQCWGSERRGSGYFECKKKGAGAQSCCSAASPKRGVWDVRALFNPLGRTVLNSTCSPDICSSSKLRLACPVQPSRCLSRRIRLVLIPEGKTDTGLPISHARAGKARPIPARIQL</sequence>
<evidence type="ECO:0000259" key="7">
    <source>
        <dbReference type="PROSITE" id="PS50066"/>
    </source>
</evidence>
<evidence type="ECO:0000256" key="2">
    <source>
        <dbReference type="ARBA" id="ARBA00023015"/>
    </source>
</evidence>
<dbReference type="Pfam" id="PF00319">
    <property type="entry name" value="SRF-TF"/>
    <property type="match status" value="1"/>
</dbReference>
<feature type="region of interest" description="Disordered" evidence="6">
    <location>
        <begin position="123"/>
        <end position="200"/>
    </location>
</feature>
<dbReference type="EMBL" id="JAOTOJ010000001">
    <property type="protein sequence ID" value="KAK9412105.1"/>
    <property type="molecule type" value="Genomic_DNA"/>
</dbReference>
<dbReference type="GO" id="GO:0003677">
    <property type="term" value="F:DNA binding"/>
    <property type="evidence" value="ECO:0007669"/>
    <property type="project" value="UniProtKB-KW"/>
</dbReference>
<evidence type="ECO:0000256" key="5">
    <source>
        <dbReference type="ARBA" id="ARBA00023242"/>
    </source>
</evidence>
<accession>A0AAW1CCM0</accession>
<organism evidence="8 9">
    <name type="scientific">Crotalus adamanteus</name>
    <name type="common">Eastern diamondback rattlesnake</name>
    <dbReference type="NCBI Taxonomy" id="8729"/>
    <lineage>
        <taxon>Eukaryota</taxon>
        <taxon>Metazoa</taxon>
        <taxon>Chordata</taxon>
        <taxon>Craniata</taxon>
        <taxon>Vertebrata</taxon>
        <taxon>Euteleostomi</taxon>
        <taxon>Lepidosauria</taxon>
        <taxon>Squamata</taxon>
        <taxon>Bifurcata</taxon>
        <taxon>Unidentata</taxon>
        <taxon>Episquamata</taxon>
        <taxon>Toxicofera</taxon>
        <taxon>Serpentes</taxon>
        <taxon>Colubroidea</taxon>
        <taxon>Viperidae</taxon>
        <taxon>Crotalinae</taxon>
        <taxon>Crotalus</taxon>
    </lineage>
</organism>
<feature type="domain" description="MADS-box" evidence="7">
    <location>
        <begin position="244"/>
        <end position="278"/>
    </location>
</feature>
<dbReference type="SUPFAM" id="SSF55455">
    <property type="entry name" value="SRF-like"/>
    <property type="match status" value="1"/>
</dbReference>
<dbReference type="PROSITE" id="PS50066">
    <property type="entry name" value="MADS_BOX_2"/>
    <property type="match status" value="1"/>
</dbReference>
<name>A0AAW1CCM0_CROAD</name>